<reference evidence="1" key="1">
    <citation type="journal article" date="2014" name="Front. Microbiol.">
        <title>High frequency of phylogenetically diverse reductive dehalogenase-homologous genes in deep subseafloor sedimentary metagenomes.</title>
        <authorList>
            <person name="Kawai M."/>
            <person name="Futagami T."/>
            <person name="Toyoda A."/>
            <person name="Takaki Y."/>
            <person name="Nishi S."/>
            <person name="Hori S."/>
            <person name="Arai W."/>
            <person name="Tsubouchi T."/>
            <person name="Morono Y."/>
            <person name="Uchiyama I."/>
            <person name="Ito T."/>
            <person name="Fujiyama A."/>
            <person name="Inagaki F."/>
            <person name="Takami H."/>
        </authorList>
    </citation>
    <scope>NUCLEOTIDE SEQUENCE</scope>
    <source>
        <strain evidence="1">Expedition CK06-06</strain>
    </source>
</reference>
<proteinExistence type="predicted"/>
<gene>
    <name evidence="1" type="ORF">S06H3_48079</name>
</gene>
<protein>
    <submittedName>
        <fullName evidence="1">Uncharacterized protein</fullName>
    </submittedName>
</protein>
<organism evidence="1">
    <name type="scientific">marine sediment metagenome</name>
    <dbReference type="NCBI Taxonomy" id="412755"/>
    <lineage>
        <taxon>unclassified sequences</taxon>
        <taxon>metagenomes</taxon>
        <taxon>ecological metagenomes</taxon>
    </lineage>
</organism>
<evidence type="ECO:0000313" key="1">
    <source>
        <dbReference type="EMBL" id="GAI39210.1"/>
    </source>
</evidence>
<name>X1PJI1_9ZZZZ</name>
<dbReference type="SUPFAM" id="SSF161187">
    <property type="entry name" value="YfgJ-like"/>
    <property type="match status" value="1"/>
</dbReference>
<sequence length="44" mass="5084">MKREIIGCPKCGVGMQFDGDGYWCPACEEYFPPDIIREWLEENG</sequence>
<dbReference type="EMBL" id="BARV01030251">
    <property type="protein sequence ID" value="GAI39210.1"/>
    <property type="molecule type" value="Genomic_DNA"/>
</dbReference>
<comment type="caution">
    <text evidence="1">The sequence shown here is derived from an EMBL/GenBank/DDBJ whole genome shotgun (WGS) entry which is preliminary data.</text>
</comment>
<accession>X1PJI1</accession>
<dbReference type="AlphaFoldDB" id="X1PJI1"/>